<dbReference type="AlphaFoldDB" id="A0A9Q0ZV17"/>
<accession>A0A9Q0ZV17</accession>
<feature type="coiled-coil region" evidence="2">
    <location>
        <begin position="198"/>
        <end position="225"/>
    </location>
</feature>
<name>A0A9Q0ZV17_9ROSI</name>
<evidence type="ECO:0000256" key="2">
    <source>
        <dbReference type="SAM" id="Coils"/>
    </source>
</evidence>
<keyword evidence="5" id="KW-1185">Reference proteome</keyword>
<proteinExistence type="predicted"/>
<keyword evidence="3" id="KW-0812">Transmembrane</keyword>
<reference evidence="4" key="2">
    <citation type="journal article" date="2023" name="Int. J. Mol. Sci.">
        <title>De Novo Assembly and Annotation of 11 Diverse Shrub Willow (Salix) Genomes Reveals Novel Gene Organization in Sex-Linked Regions.</title>
        <authorList>
            <person name="Hyden B."/>
            <person name="Feng K."/>
            <person name="Yates T.B."/>
            <person name="Jawdy S."/>
            <person name="Cereghino C."/>
            <person name="Smart L.B."/>
            <person name="Muchero W."/>
        </authorList>
    </citation>
    <scope>NUCLEOTIDE SEQUENCE</scope>
    <source>
        <tissue evidence="4">Shoot tip</tissue>
    </source>
</reference>
<dbReference type="PANTHER" id="PTHR42861">
    <property type="entry name" value="CALCIUM-TRANSPORTING ATPASE"/>
    <property type="match status" value="1"/>
</dbReference>
<dbReference type="Gene3D" id="1.20.1110.10">
    <property type="entry name" value="Calcium-transporting ATPase, transmembrane domain"/>
    <property type="match status" value="1"/>
</dbReference>
<dbReference type="Proteomes" id="UP001151752">
    <property type="component" value="Chromosome 6"/>
</dbReference>
<comment type="caution">
    <text evidence="4">The sequence shown here is derived from an EMBL/GenBank/DDBJ whole genome shotgun (WGS) entry which is preliminary data.</text>
</comment>
<keyword evidence="3" id="KW-1133">Transmembrane helix</keyword>
<evidence type="ECO:0000313" key="4">
    <source>
        <dbReference type="EMBL" id="KAJ6747869.1"/>
    </source>
</evidence>
<dbReference type="EMBL" id="JAPFFM010000009">
    <property type="protein sequence ID" value="KAJ6747869.1"/>
    <property type="molecule type" value="Genomic_DNA"/>
</dbReference>
<gene>
    <name evidence="4" type="ORF">OIU74_030186</name>
</gene>
<evidence type="ECO:0000256" key="1">
    <source>
        <dbReference type="ARBA" id="ARBA00022842"/>
    </source>
</evidence>
<keyword evidence="1" id="KW-0460">Magnesium</keyword>
<reference evidence="4" key="1">
    <citation type="submission" date="2022-11" db="EMBL/GenBank/DDBJ databases">
        <authorList>
            <person name="Hyden B.L."/>
            <person name="Feng K."/>
            <person name="Yates T."/>
            <person name="Jawdy S."/>
            <person name="Smart L.B."/>
            <person name="Muchero W."/>
        </authorList>
    </citation>
    <scope>NUCLEOTIDE SEQUENCE</scope>
    <source>
        <tissue evidence="4">Shoot tip</tissue>
    </source>
</reference>
<sequence length="234" mass="26013">MKNYTIYVVSITTRILLGFLLAALIWKCDFSAFMVLIIAILNDGTIMTTSKDRVKPSPVPDSSIAQGNFCHGCCSSGLIMTPTSFPWQLSLLCMQNGDLQESKALVGDGQESSGFSELSPASPLDILKFIARYELTVKAWDNLLENKVFKLNKIRFAISFIKLFAALTTKKDCGKGEREAQWATARRTLHGLQSPETMKNDKASCKELSELAEQAKRRAEVARQVLGLHPQYEN</sequence>
<feature type="transmembrane region" description="Helical" evidence="3">
    <location>
        <begin position="6"/>
        <end position="26"/>
    </location>
</feature>
<evidence type="ECO:0000256" key="3">
    <source>
        <dbReference type="SAM" id="Phobius"/>
    </source>
</evidence>
<evidence type="ECO:0000313" key="5">
    <source>
        <dbReference type="Proteomes" id="UP001151752"/>
    </source>
</evidence>
<protein>
    <submittedName>
        <fullName evidence="4">CALCIUM-TRANSPORTING ATPASE</fullName>
    </submittedName>
</protein>
<keyword evidence="2" id="KW-0175">Coiled coil</keyword>
<dbReference type="Gene3D" id="6.10.140.890">
    <property type="match status" value="1"/>
</dbReference>
<keyword evidence="3" id="KW-0472">Membrane</keyword>
<organism evidence="4 5">
    <name type="scientific">Salix koriyanagi</name>
    <dbReference type="NCBI Taxonomy" id="2511006"/>
    <lineage>
        <taxon>Eukaryota</taxon>
        <taxon>Viridiplantae</taxon>
        <taxon>Streptophyta</taxon>
        <taxon>Embryophyta</taxon>
        <taxon>Tracheophyta</taxon>
        <taxon>Spermatophyta</taxon>
        <taxon>Magnoliopsida</taxon>
        <taxon>eudicotyledons</taxon>
        <taxon>Gunneridae</taxon>
        <taxon>Pentapetalae</taxon>
        <taxon>rosids</taxon>
        <taxon>fabids</taxon>
        <taxon>Malpighiales</taxon>
        <taxon>Salicaceae</taxon>
        <taxon>Saliceae</taxon>
        <taxon>Salix</taxon>
    </lineage>
</organism>